<dbReference type="OrthoDB" id="1742108at2"/>
<dbReference type="CDD" id="cd18803">
    <property type="entry name" value="SF2_C_secA"/>
    <property type="match status" value="1"/>
</dbReference>
<evidence type="ECO:0000256" key="13">
    <source>
        <dbReference type="RuleBase" id="RU003874"/>
    </source>
</evidence>
<feature type="domain" description="Helicase C-terminal" evidence="16">
    <location>
        <begin position="413"/>
        <end position="588"/>
    </location>
</feature>
<evidence type="ECO:0000256" key="7">
    <source>
        <dbReference type="ARBA" id="ARBA00022840"/>
    </source>
</evidence>
<keyword evidence="3 12" id="KW-0813">Transport</keyword>
<evidence type="ECO:0000256" key="3">
    <source>
        <dbReference type="ARBA" id="ARBA00022448"/>
    </source>
</evidence>
<dbReference type="SUPFAM" id="SSF81767">
    <property type="entry name" value="Pre-protein crosslinking domain of SecA"/>
    <property type="match status" value="1"/>
</dbReference>
<evidence type="ECO:0000256" key="10">
    <source>
        <dbReference type="ARBA" id="ARBA00023010"/>
    </source>
</evidence>
<name>A0A1M6KEH5_PARC5</name>
<evidence type="ECO:0000256" key="6">
    <source>
        <dbReference type="ARBA" id="ARBA00022741"/>
    </source>
</evidence>
<accession>A0A1M6KEH5</accession>
<dbReference type="PROSITE" id="PS51194">
    <property type="entry name" value="HELICASE_CTER"/>
    <property type="match status" value="1"/>
</dbReference>
<dbReference type="FunFam" id="3.40.50.300:FF:000429">
    <property type="entry name" value="Preprotein translocase subunit SecA"/>
    <property type="match status" value="1"/>
</dbReference>
<evidence type="ECO:0000259" key="17">
    <source>
        <dbReference type="PROSITE" id="PS51196"/>
    </source>
</evidence>
<dbReference type="GO" id="GO:0043952">
    <property type="term" value="P:protein transport by the Sec complex"/>
    <property type="evidence" value="ECO:0007669"/>
    <property type="project" value="TreeGrafter"/>
</dbReference>
<dbReference type="STRING" id="1121301.SAMN02745912_00359"/>
<evidence type="ECO:0000256" key="9">
    <source>
        <dbReference type="ARBA" id="ARBA00022967"/>
    </source>
</evidence>
<dbReference type="GO" id="GO:0017038">
    <property type="term" value="P:protein import"/>
    <property type="evidence" value="ECO:0007669"/>
    <property type="project" value="InterPro"/>
</dbReference>
<evidence type="ECO:0000256" key="1">
    <source>
        <dbReference type="ARBA" id="ARBA00004170"/>
    </source>
</evidence>
<evidence type="ECO:0000256" key="14">
    <source>
        <dbReference type="SAM" id="Coils"/>
    </source>
</evidence>
<feature type="binding site" evidence="12">
    <location>
        <position position="85"/>
    </location>
    <ligand>
        <name>ATP</name>
        <dbReference type="ChEBI" id="CHEBI:30616"/>
    </ligand>
</feature>
<dbReference type="SMART" id="SM00958">
    <property type="entry name" value="SecA_PP_bind"/>
    <property type="match status" value="1"/>
</dbReference>
<evidence type="ECO:0000256" key="4">
    <source>
        <dbReference type="ARBA" id="ARBA00022475"/>
    </source>
</evidence>
<dbReference type="PROSITE" id="PS01312">
    <property type="entry name" value="SECA"/>
    <property type="match status" value="1"/>
</dbReference>
<dbReference type="NCBIfam" id="TIGR00963">
    <property type="entry name" value="secA"/>
    <property type="match status" value="1"/>
</dbReference>
<keyword evidence="6 12" id="KW-0547">Nucleotide-binding</keyword>
<dbReference type="Pfam" id="PF07516">
    <property type="entry name" value="SecA_SW"/>
    <property type="match status" value="1"/>
</dbReference>
<keyword evidence="10 12" id="KW-0811">Translocation</keyword>
<comment type="function">
    <text evidence="12">Part of the Sec protein translocase complex. Interacts with the SecYEG preprotein conducting channel. Has a central role in coupling the hydrolysis of ATP to the transfer of proteins into and across the cell membrane, serving as an ATP-driven molecular motor driving the stepwise translocation of polypeptide chains across the membrane.</text>
</comment>
<evidence type="ECO:0000256" key="5">
    <source>
        <dbReference type="ARBA" id="ARBA00022490"/>
    </source>
</evidence>
<dbReference type="SUPFAM" id="SSF81886">
    <property type="entry name" value="Helical scaffold and wing domains of SecA"/>
    <property type="match status" value="1"/>
</dbReference>
<dbReference type="GO" id="GO:0005829">
    <property type="term" value="C:cytosol"/>
    <property type="evidence" value="ECO:0007669"/>
    <property type="project" value="TreeGrafter"/>
</dbReference>
<dbReference type="InterPro" id="IPR011130">
    <property type="entry name" value="SecA_preprotein_X-link_dom"/>
</dbReference>
<dbReference type="Proteomes" id="UP000184465">
    <property type="component" value="Unassembled WGS sequence"/>
</dbReference>
<evidence type="ECO:0000259" key="16">
    <source>
        <dbReference type="PROSITE" id="PS51194"/>
    </source>
</evidence>
<keyword evidence="7 12" id="KW-0067">ATP-binding</keyword>
<dbReference type="HAMAP" id="MF_01382">
    <property type="entry name" value="SecA"/>
    <property type="match status" value="1"/>
</dbReference>
<dbReference type="GO" id="GO:0031522">
    <property type="term" value="C:cell envelope Sec protein transport complex"/>
    <property type="evidence" value="ECO:0007669"/>
    <property type="project" value="TreeGrafter"/>
</dbReference>
<feature type="binding site" evidence="12">
    <location>
        <begin position="103"/>
        <end position="107"/>
    </location>
    <ligand>
        <name>ATP</name>
        <dbReference type="ChEBI" id="CHEBI:30616"/>
    </ligand>
</feature>
<evidence type="ECO:0000256" key="12">
    <source>
        <dbReference type="HAMAP-Rule" id="MF_01382"/>
    </source>
</evidence>
<keyword evidence="19" id="KW-1185">Reference proteome</keyword>
<keyword evidence="14" id="KW-0175">Coiled coil</keyword>
<comment type="subcellular location">
    <subcellularLocation>
        <location evidence="12">Cell membrane</location>
        <topology evidence="12">Peripheral membrane protein</topology>
        <orientation evidence="12">Cytoplasmic side</orientation>
    </subcellularLocation>
    <subcellularLocation>
        <location evidence="12">Cytoplasm</location>
    </subcellularLocation>
    <subcellularLocation>
        <location evidence="1">Membrane</location>
        <topology evidence="1">Peripheral membrane protein</topology>
    </subcellularLocation>
    <text evidence="12">Distribution is 50-50.</text>
</comment>
<dbReference type="GO" id="GO:0065002">
    <property type="term" value="P:intracellular protein transmembrane transport"/>
    <property type="evidence" value="ECO:0007669"/>
    <property type="project" value="UniProtKB-UniRule"/>
</dbReference>
<dbReference type="Pfam" id="PF21090">
    <property type="entry name" value="P-loop_SecA"/>
    <property type="match status" value="1"/>
</dbReference>
<dbReference type="Pfam" id="PF07517">
    <property type="entry name" value="SecA_DEAD"/>
    <property type="match status" value="1"/>
</dbReference>
<protein>
    <recommendedName>
        <fullName evidence="12 13">Protein translocase subunit SecA</fullName>
        <ecNumber evidence="12">7.4.2.8</ecNumber>
    </recommendedName>
</protein>
<proteinExistence type="inferred from homology"/>
<organism evidence="18 19">
    <name type="scientific">Paramaledivibacter caminithermalis (strain DSM 15212 / CIP 107654 / DViRD3)</name>
    <name type="common">Clostridium caminithermale</name>
    <dbReference type="NCBI Taxonomy" id="1121301"/>
    <lineage>
        <taxon>Bacteria</taxon>
        <taxon>Bacillati</taxon>
        <taxon>Bacillota</taxon>
        <taxon>Clostridia</taxon>
        <taxon>Peptostreptococcales</taxon>
        <taxon>Caminicellaceae</taxon>
        <taxon>Paramaledivibacter</taxon>
    </lineage>
</organism>
<dbReference type="Gene3D" id="3.40.50.300">
    <property type="entry name" value="P-loop containing nucleotide triphosphate hydrolases"/>
    <property type="match status" value="3"/>
</dbReference>
<dbReference type="InterPro" id="IPR036670">
    <property type="entry name" value="SecA_X-link_sf"/>
</dbReference>
<evidence type="ECO:0000313" key="19">
    <source>
        <dbReference type="Proteomes" id="UP000184465"/>
    </source>
</evidence>
<dbReference type="GO" id="GO:0008564">
    <property type="term" value="F:protein-exporting ATPase activity"/>
    <property type="evidence" value="ECO:0007669"/>
    <property type="project" value="UniProtKB-EC"/>
</dbReference>
<dbReference type="InterPro" id="IPR027417">
    <property type="entry name" value="P-loop_NTPase"/>
</dbReference>
<reference evidence="18 19" key="1">
    <citation type="submission" date="2016-11" db="EMBL/GenBank/DDBJ databases">
        <authorList>
            <person name="Jaros S."/>
            <person name="Januszkiewicz K."/>
            <person name="Wedrychowicz H."/>
        </authorList>
    </citation>
    <scope>NUCLEOTIDE SEQUENCE [LARGE SCALE GENOMIC DNA]</scope>
    <source>
        <strain evidence="18 19">DSM 15212</strain>
    </source>
</reference>
<dbReference type="InterPro" id="IPR011115">
    <property type="entry name" value="SecA_DEAD"/>
</dbReference>
<comment type="subunit">
    <text evidence="12">Monomer and homodimer. Part of the essential Sec protein translocation apparatus which comprises SecA, SecYEG and auxiliary proteins SecDF. Other proteins may also be involved.</text>
</comment>
<dbReference type="PRINTS" id="PR00906">
    <property type="entry name" value="SECA"/>
</dbReference>
<evidence type="ECO:0000256" key="11">
    <source>
        <dbReference type="ARBA" id="ARBA00023136"/>
    </source>
</evidence>
<dbReference type="EC" id="7.4.2.8" evidence="12"/>
<sequence length="1103" mass="127299">MKNFLKSLVNSHDKKIGQLEKRAEKILRREAEIEKLSDEELRNKTEEFKNRLENGETLDDILEEAFAVVREASYRVLGMKHFPVQLIGGMVLHNGDIAEMKTGEGKTLVATLPAYLNALTGEGVFVVTVNDYLAARDRAEMGQIYEFLGLNVGLISREMRLDEKKAAYMCDITYGTNSEFGFDYLRDNMAVLKENVVQRSLNYAIIDEVDSILIDESRTPLIISGQSNRPSQYYITVDKFVKSLKKDDYETNDDNRIITLSDSGMDKAERVFGLENIADVKNMELLHHIRQSLYANYIMKKDQDYVVKDGEIQIVDKFTGRLMPGRRFSRGLHQAIEAKEGVEIQKESKTMATITYQNYFRKFKKLSGMTGTAYTERSEFRSIYNMDVFVIPTNKPLIRIDHEDKLFKTEEAKFKAVVDEIEKRHKKGQPVLVGTIYIDKSEILSDMLDKRGISHKLLNAKQDKDEAEIVSKAGQKNAVTIATNMAGRGTDIKLGEGVAELGGLLVLGTERHDSRRIDNQLRGRSGRQGDPGESIYFISLEDSLFQKLGLERMAKIKDMVDKLGVPDYEAIEDKMLSKAVENTQRTIENYNFKIRKSTLEFDEILNNQRETIYNERNKILNGEDMSDFIKEVIKGLIEKAVDVFTGEQQYPEQWDLVGLQDYLDNKLGFNGRFNLKDLELDEIVKLEKAQLKKDIYEEGLRIYGEKEKEIGEKSFRYLERLIFMKNIDRKWVEHLDVVEQIRQGIGFQGIGREDPVRVFNREAFNLFNDMLEDIKEETTRYIFGLKKSSKSHKKEETKITEKEREERVLELEDKYKVSRKHLPQIPANLPQIRFNADINATENIDVDIALYYLSNGLEERLSEYDKTIQVKGVFPVEFQKPKDKDWEKGWYQAKIFVAGEEASIINFMVTDAVDLEEMKRKREIQRKTDLSVKFFSNKSPNISFKLDINDYKGDKIQAALIYNGDQKNASRFDVPVNDAKAGINLHRPKNGWRNGFYQLVLGVEGKGQIAIPFMIVDEYKREEEEINIKLNVNIPEGKAIDIIGQMVYIETKQQVVAVPIKLNKAGEFNIQIKKQDKNWNIGRYEFRLIASNKIILTKHFLIK</sequence>
<dbReference type="Gene3D" id="3.90.1440.10">
    <property type="entry name" value="SecA, preprotein cross-linking domain"/>
    <property type="match status" value="1"/>
</dbReference>
<feature type="domain" description="Helicase ATP-binding" evidence="15">
    <location>
        <begin position="87"/>
        <end position="225"/>
    </location>
</feature>
<dbReference type="InterPro" id="IPR036266">
    <property type="entry name" value="SecA_Wing/Scaffold_sf"/>
</dbReference>
<evidence type="ECO:0000259" key="15">
    <source>
        <dbReference type="PROSITE" id="PS51192"/>
    </source>
</evidence>
<dbReference type="RefSeq" id="WP_073146674.1">
    <property type="nucleotide sequence ID" value="NZ_FRAG01000003.1"/>
</dbReference>
<keyword evidence="4 12" id="KW-1003">Cell membrane</keyword>
<dbReference type="CDD" id="cd17928">
    <property type="entry name" value="DEXDc_SecA"/>
    <property type="match status" value="1"/>
</dbReference>
<feature type="coiled-coil region" evidence="14">
    <location>
        <begin position="785"/>
        <end position="812"/>
    </location>
</feature>
<dbReference type="PANTHER" id="PTHR30612">
    <property type="entry name" value="SECA INNER MEMBRANE COMPONENT OF SEC PROTEIN SECRETION SYSTEM"/>
    <property type="match status" value="1"/>
</dbReference>
<dbReference type="GO" id="GO:0005886">
    <property type="term" value="C:plasma membrane"/>
    <property type="evidence" value="ECO:0007669"/>
    <property type="project" value="UniProtKB-SubCell"/>
</dbReference>
<dbReference type="PROSITE" id="PS51192">
    <property type="entry name" value="HELICASE_ATP_BIND_1"/>
    <property type="match status" value="1"/>
</dbReference>
<dbReference type="GO" id="GO:0006605">
    <property type="term" value="P:protein targeting"/>
    <property type="evidence" value="ECO:0007669"/>
    <property type="project" value="UniProtKB-UniRule"/>
</dbReference>
<dbReference type="EMBL" id="FRAG01000003">
    <property type="protein sequence ID" value="SHJ57375.1"/>
    <property type="molecule type" value="Genomic_DNA"/>
</dbReference>
<feature type="coiled-coil region" evidence="14">
    <location>
        <begin position="9"/>
        <end position="39"/>
    </location>
</feature>
<keyword evidence="9 12" id="KW-1278">Translocase</keyword>
<keyword evidence="8 12" id="KW-0653">Protein transport</keyword>
<evidence type="ECO:0000256" key="8">
    <source>
        <dbReference type="ARBA" id="ARBA00022927"/>
    </source>
</evidence>
<comment type="catalytic activity">
    <reaction evidence="12">
        <text>ATP + H2O + cellular proteinSide 1 = ADP + phosphate + cellular proteinSide 2.</text>
        <dbReference type="EC" id="7.4.2.8"/>
    </reaction>
</comment>
<dbReference type="InterPro" id="IPR001650">
    <property type="entry name" value="Helicase_C-like"/>
</dbReference>
<dbReference type="InterPro" id="IPR011116">
    <property type="entry name" value="SecA_Wing/Scaffold"/>
</dbReference>
<gene>
    <name evidence="12" type="primary">secA</name>
    <name evidence="18" type="ORF">SAMN02745912_00359</name>
</gene>
<dbReference type="InterPro" id="IPR020937">
    <property type="entry name" value="SecA_CS"/>
</dbReference>
<dbReference type="FunFam" id="3.40.50.300:FF:000334">
    <property type="entry name" value="Protein translocase subunit SecA"/>
    <property type="match status" value="1"/>
</dbReference>
<feature type="binding site" evidence="12">
    <location>
        <position position="491"/>
    </location>
    <ligand>
        <name>ATP</name>
        <dbReference type="ChEBI" id="CHEBI:30616"/>
    </ligand>
</feature>
<dbReference type="InterPro" id="IPR000185">
    <property type="entry name" value="SecA"/>
</dbReference>
<dbReference type="GO" id="GO:0005524">
    <property type="term" value="F:ATP binding"/>
    <property type="evidence" value="ECO:0007669"/>
    <property type="project" value="UniProtKB-UniRule"/>
</dbReference>
<evidence type="ECO:0000313" key="18">
    <source>
        <dbReference type="EMBL" id="SHJ57375.1"/>
    </source>
</evidence>
<dbReference type="PANTHER" id="PTHR30612:SF0">
    <property type="entry name" value="CHLOROPLAST PROTEIN-TRANSPORTING ATPASE"/>
    <property type="match status" value="1"/>
</dbReference>
<feature type="domain" description="SecA family profile" evidence="17">
    <location>
        <begin position="1"/>
        <end position="572"/>
    </location>
</feature>
<dbReference type="NCBIfam" id="NF006630">
    <property type="entry name" value="PRK09200.1"/>
    <property type="match status" value="1"/>
</dbReference>
<dbReference type="SUPFAM" id="SSF52540">
    <property type="entry name" value="P-loop containing nucleoside triphosphate hydrolases"/>
    <property type="match status" value="2"/>
</dbReference>
<dbReference type="Gene3D" id="1.10.3060.10">
    <property type="entry name" value="Helical scaffold and wing domains of SecA"/>
    <property type="match status" value="1"/>
</dbReference>
<dbReference type="PROSITE" id="PS51196">
    <property type="entry name" value="SECA_MOTOR_DEAD"/>
    <property type="match status" value="1"/>
</dbReference>
<evidence type="ECO:0000256" key="2">
    <source>
        <dbReference type="ARBA" id="ARBA00007650"/>
    </source>
</evidence>
<dbReference type="Pfam" id="PF01043">
    <property type="entry name" value="SecA_PP_bind"/>
    <property type="match status" value="1"/>
</dbReference>
<keyword evidence="11 12" id="KW-0472">Membrane</keyword>
<dbReference type="AlphaFoldDB" id="A0A1M6KEH5"/>
<keyword evidence="5 12" id="KW-0963">Cytoplasm</keyword>
<dbReference type="InterPro" id="IPR014001">
    <property type="entry name" value="Helicase_ATP-bd"/>
</dbReference>
<comment type="similarity">
    <text evidence="2 12 13">Belongs to the SecA family.</text>
</comment>
<dbReference type="InterPro" id="IPR014018">
    <property type="entry name" value="SecA_motor_DEAD"/>
</dbReference>
<dbReference type="SMART" id="SM00957">
    <property type="entry name" value="SecA_DEAD"/>
    <property type="match status" value="1"/>
</dbReference>
<dbReference type="InterPro" id="IPR044722">
    <property type="entry name" value="SecA_SF2_C"/>
</dbReference>